<name>I0KD51_9BACT</name>
<dbReference type="EMBL" id="HE796683">
    <property type="protein sequence ID" value="CCH02054.1"/>
    <property type="molecule type" value="Genomic_DNA"/>
</dbReference>
<organism evidence="1 2">
    <name type="scientific">Fibrella aestuarina BUZ 2</name>
    <dbReference type="NCBI Taxonomy" id="1166018"/>
    <lineage>
        <taxon>Bacteria</taxon>
        <taxon>Pseudomonadati</taxon>
        <taxon>Bacteroidota</taxon>
        <taxon>Cytophagia</taxon>
        <taxon>Cytophagales</taxon>
        <taxon>Spirosomataceae</taxon>
        <taxon>Fibrella</taxon>
    </lineage>
</organism>
<accession>I0KD51</accession>
<protein>
    <submittedName>
        <fullName evidence="1">Uncharacterized protein</fullName>
    </submittedName>
</protein>
<evidence type="ECO:0000313" key="2">
    <source>
        <dbReference type="Proteomes" id="UP000011058"/>
    </source>
</evidence>
<proteinExistence type="predicted"/>
<sequence length="133" mass="15843">MDELVRYYFKPPTKYPARIYILYGFWPQRNLRPMGIMTQPCLYSRRAQGFEIDEITNATRMLARQFEAKDVNHMIWLHVEDGFSNEQIQTILDEVIPLHQHAFRQHLPIAEIRRQFDSGARSVTLPGMQFKLF</sequence>
<reference evidence="1 2" key="1">
    <citation type="journal article" date="2012" name="J. Bacteriol.">
        <title>Genome Sequence of Fibrella aestuarina BUZ 2T, a Filamentous Marine Bacterium.</title>
        <authorList>
            <person name="Filippini M."/>
            <person name="Qi W."/>
            <person name="Blom J."/>
            <person name="Goesmann A."/>
            <person name="Smits T.H."/>
            <person name="Bagheri H.C."/>
        </authorList>
    </citation>
    <scope>NUCLEOTIDE SEQUENCE [LARGE SCALE GENOMIC DNA]</scope>
    <source>
        <strain evidence="2">BUZ 2T</strain>
    </source>
</reference>
<dbReference type="KEGG" id="fae:FAES_4054"/>
<keyword evidence="2" id="KW-1185">Reference proteome</keyword>
<dbReference type="STRING" id="1166018.FAES_4054"/>
<dbReference type="OrthoDB" id="788836at2"/>
<dbReference type="RefSeq" id="WP_015333153.1">
    <property type="nucleotide sequence ID" value="NC_020054.1"/>
</dbReference>
<evidence type="ECO:0000313" key="1">
    <source>
        <dbReference type="EMBL" id="CCH02054.1"/>
    </source>
</evidence>
<dbReference type="Proteomes" id="UP000011058">
    <property type="component" value="Chromosome"/>
</dbReference>
<gene>
    <name evidence="1" type="ORF">FAES_4054</name>
</gene>
<dbReference type="HOGENOM" id="CLU_1903575_0_0_10"/>
<dbReference type="AlphaFoldDB" id="I0KD51"/>